<feature type="compositionally biased region" description="Polar residues" evidence="2">
    <location>
        <begin position="278"/>
        <end position="306"/>
    </location>
</feature>
<organism evidence="3 4">
    <name type="scientific">Aureobasidium vineae</name>
    <dbReference type="NCBI Taxonomy" id="2773715"/>
    <lineage>
        <taxon>Eukaryota</taxon>
        <taxon>Fungi</taxon>
        <taxon>Dikarya</taxon>
        <taxon>Ascomycota</taxon>
        <taxon>Pezizomycotina</taxon>
        <taxon>Dothideomycetes</taxon>
        <taxon>Dothideomycetidae</taxon>
        <taxon>Dothideales</taxon>
        <taxon>Saccotheciaceae</taxon>
        <taxon>Aureobasidium</taxon>
    </lineage>
</organism>
<dbReference type="AlphaFoldDB" id="A0A9N8JK86"/>
<feature type="region of interest" description="Disordered" evidence="2">
    <location>
        <begin position="347"/>
        <end position="438"/>
    </location>
</feature>
<proteinExistence type="predicted"/>
<feature type="compositionally biased region" description="Polar residues" evidence="2">
    <location>
        <begin position="357"/>
        <end position="366"/>
    </location>
</feature>
<keyword evidence="4" id="KW-1185">Reference proteome</keyword>
<accession>A0A9N8JK86</accession>
<dbReference type="PANTHER" id="PTHR38701">
    <property type="entry name" value="CHROMOSOME 8, WHOLE GENOME SHOTGUN SEQUENCE"/>
    <property type="match status" value="1"/>
</dbReference>
<evidence type="ECO:0000256" key="2">
    <source>
        <dbReference type="SAM" id="MobiDB-lite"/>
    </source>
</evidence>
<dbReference type="Proteomes" id="UP000716446">
    <property type="component" value="Unassembled WGS sequence"/>
</dbReference>
<protein>
    <submittedName>
        <fullName evidence="3">Uncharacterized protein</fullName>
    </submittedName>
</protein>
<comment type="caution">
    <text evidence="3">The sequence shown here is derived from an EMBL/GenBank/DDBJ whole genome shotgun (WGS) entry which is preliminary data.</text>
</comment>
<sequence length="709" mass="76414">MANNRNPLPTAPSRSGVPLKPALARVPNTPRLAQDKPSSTAAITSTTTSTPPFRPKLQESEFRPKLNNHKPIPSPLSSTRPTAQVAPSHVTPHTLTGKTRAGQIINSTPTAISPNDDTPSHARKRPLMISPTNSEPAVRRPQLAASSRAKSVVGSVRPANTNPPRPALSTTRSGPAVRGFVKTPDTTRSNASTLQPQAAVPARVSPLPASRPTSAKIDKVSSPMFFHASDAKSQPQPQPTTQAPRLRKTPSFLYANGQQQAAAPRSLSHRSSSPVLSNISAVTESRSPQSFVQSPVLSDSAHTPTIASPPLSAVSSASNYLTSPTSPPKNNIHLSYRKGASQIFALGGPPLPFHPAQPTQRKTSAASLRPSHLRSTSLSSIDTGSPDHVRRQSHPIPAITEPVGEDEPLDSPTPVPDNGADGSLDASPSDVIQSHDVLPVDPYAEARRERKVLDLEISNSSLLAINKSLERELRKQKAELKRFRRLSRAGQFAVSQRRESGAEEDLSILDEEVDLPDFDEDDEGARPSSPFHSQPEEDSSDEGSTDSSAVPLSPGAQADRDAAQRAEDENRLRLDLSRHRELLMDTQRMNQSLQRCLYWTEGLIKDGKKALDYQVASSEVKLGGLDDADSVRSIDEKPGALPDFGEPDRRSVGSEMDSGIDLMSKHDLLCDRVKKAKASRLRRQMPSPSLDIPADDGKKTYIAAGVEKE</sequence>
<feature type="region of interest" description="Disordered" evidence="2">
    <location>
        <begin position="517"/>
        <end position="572"/>
    </location>
</feature>
<evidence type="ECO:0000256" key="1">
    <source>
        <dbReference type="SAM" id="Coils"/>
    </source>
</evidence>
<feature type="compositionally biased region" description="Low complexity" evidence="2">
    <location>
        <begin position="264"/>
        <end position="277"/>
    </location>
</feature>
<gene>
    <name evidence="3" type="ORF">AWRI4619_LOCUS4780</name>
</gene>
<feature type="compositionally biased region" description="Polar residues" evidence="2">
    <location>
        <begin position="104"/>
        <end position="117"/>
    </location>
</feature>
<dbReference type="PANTHER" id="PTHR38701:SF1">
    <property type="entry name" value="UP-REGULATED DURING SEPTATION PROTEIN 1 DOMAIN-CONTAINING PROTEIN"/>
    <property type="match status" value="1"/>
</dbReference>
<keyword evidence="1" id="KW-0175">Coiled coil</keyword>
<dbReference type="EMBL" id="CAIJEN010000006">
    <property type="protein sequence ID" value="CAD0087662.1"/>
    <property type="molecule type" value="Genomic_DNA"/>
</dbReference>
<name>A0A9N8JK86_9PEZI</name>
<feature type="coiled-coil region" evidence="1">
    <location>
        <begin position="459"/>
        <end position="486"/>
    </location>
</feature>
<evidence type="ECO:0000313" key="4">
    <source>
        <dbReference type="Proteomes" id="UP000716446"/>
    </source>
</evidence>
<feature type="compositionally biased region" description="Low complexity" evidence="2">
    <location>
        <begin position="308"/>
        <end position="318"/>
    </location>
</feature>
<feature type="region of interest" description="Disordered" evidence="2">
    <location>
        <begin position="1"/>
        <end position="333"/>
    </location>
</feature>
<evidence type="ECO:0000313" key="3">
    <source>
        <dbReference type="EMBL" id="CAD0087662.1"/>
    </source>
</evidence>
<feature type="compositionally biased region" description="Polar residues" evidence="2">
    <location>
        <begin position="184"/>
        <end position="196"/>
    </location>
</feature>
<feature type="compositionally biased region" description="Basic and acidic residues" evidence="2">
    <location>
        <begin position="558"/>
        <end position="572"/>
    </location>
</feature>
<reference evidence="3" key="1">
    <citation type="submission" date="2020-06" db="EMBL/GenBank/DDBJ databases">
        <authorList>
            <person name="Onetto C."/>
        </authorList>
    </citation>
    <scope>NUCLEOTIDE SEQUENCE</scope>
</reference>
<feature type="compositionally biased region" description="Polar residues" evidence="2">
    <location>
        <begin position="373"/>
        <end position="383"/>
    </location>
</feature>
<feature type="compositionally biased region" description="Low complexity" evidence="2">
    <location>
        <begin position="38"/>
        <end position="50"/>
    </location>
</feature>
<feature type="region of interest" description="Disordered" evidence="2">
    <location>
        <begin position="637"/>
        <end position="657"/>
    </location>
</feature>
<feature type="compositionally biased region" description="Polar residues" evidence="2">
    <location>
        <begin position="319"/>
        <end position="333"/>
    </location>
</feature>